<proteinExistence type="predicted"/>
<dbReference type="OMA" id="MEEHHIG"/>
<evidence type="ECO:0000313" key="5">
    <source>
        <dbReference type="EMBL" id="GBG90219.1"/>
    </source>
</evidence>
<dbReference type="Proteomes" id="UP000265515">
    <property type="component" value="Unassembled WGS sequence"/>
</dbReference>
<organism evidence="5 6">
    <name type="scientific">Chara braunii</name>
    <name type="common">Braun's stonewort</name>
    <dbReference type="NCBI Taxonomy" id="69332"/>
    <lineage>
        <taxon>Eukaryota</taxon>
        <taxon>Viridiplantae</taxon>
        <taxon>Streptophyta</taxon>
        <taxon>Charophyceae</taxon>
        <taxon>Charales</taxon>
        <taxon>Characeae</taxon>
        <taxon>Chara</taxon>
    </lineage>
</organism>
<feature type="domain" description="CBS" evidence="4">
    <location>
        <begin position="26"/>
        <end position="88"/>
    </location>
</feature>
<evidence type="ECO:0000313" key="6">
    <source>
        <dbReference type="Proteomes" id="UP000265515"/>
    </source>
</evidence>
<gene>
    <name evidence="5" type="ORF">CBR_g50398</name>
</gene>
<evidence type="ECO:0000256" key="2">
    <source>
        <dbReference type="ARBA" id="ARBA00023122"/>
    </source>
</evidence>
<protein>
    <recommendedName>
        <fullName evidence="4">CBS domain-containing protein</fullName>
    </recommendedName>
</protein>
<reference evidence="5 6" key="1">
    <citation type="journal article" date="2018" name="Cell">
        <title>The Chara Genome: Secondary Complexity and Implications for Plant Terrestrialization.</title>
        <authorList>
            <person name="Nishiyama T."/>
            <person name="Sakayama H."/>
            <person name="Vries J.D."/>
            <person name="Buschmann H."/>
            <person name="Saint-Marcoux D."/>
            <person name="Ullrich K.K."/>
            <person name="Haas F.B."/>
            <person name="Vanderstraeten L."/>
            <person name="Becker D."/>
            <person name="Lang D."/>
            <person name="Vosolsobe S."/>
            <person name="Rombauts S."/>
            <person name="Wilhelmsson P.K.I."/>
            <person name="Janitza P."/>
            <person name="Kern R."/>
            <person name="Heyl A."/>
            <person name="Rumpler F."/>
            <person name="Villalobos L.I.A.C."/>
            <person name="Clay J.M."/>
            <person name="Skokan R."/>
            <person name="Toyoda A."/>
            <person name="Suzuki Y."/>
            <person name="Kagoshima H."/>
            <person name="Schijlen E."/>
            <person name="Tajeshwar N."/>
            <person name="Catarino B."/>
            <person name="Hetherington A.J."/>
            <person name="Saltykova A."/>
            <person name="Bonnot C."/>
            <person name="Breuninger H."/>
            <person name="Symeonidi A."/>
            <person name="Radhakrishnan G.V."/>
            <person name="Van Nieuwerburgh F."/>
            <person name="Deforce D."/>
            <person name="Chang C."/>
            <person name="Karol K.G."/>
            <person name="Hedrich R."/>
            <person name="Ulvskov P."/>
            <person name="Glockner G."/>
            <person name="Delwiche C.F."/>
            <person name="Petrasek J."/>
            <person name="Van de Peer Y."/>
            <person name="Friml J."/>
            <person name="Beilby M."/>
            <person name="Dolan L."/>
            <person name="Kohara Y."/>
            <person name="Sugano S."/>
            <person name="Fujiyama A."/>
            <person name="Delaux P.-M."/>
            <person name="Quint M."/>
            <person name="TheiBen G."/>
            <person name="Hagemann M."/>
            <person name="Harholt J."/>
            <person name="Dunand C."/>
            <person name="Zachgo S."/>
            <person name="Langdale J."/>
            <person name="Maumus F."/>
            <person name="Straeten D.V.D."/>
            <person name="Gould S.B."/>
            <person name="Rensing S.A."/>
        </authorList>
    </citation>
    <scope>NUCLEOTIDE SEQUENCE [LARGE SCALE GENOMIC DNA]</scope>
    <source>
        <strain evidence="5 6">S276</strain>
    </source>
</reference>
<evidence type="ECO:0000259" key="4">
    <source>
        <dbReference type="PROSITE" id="PS51371"/>
    </source>
</evidence>
<comment type="caution">
    <text evidence="5">The sequence shown here is derived from an EMBL/GenBank/DDBJ whole genome shotgun (WGS) entry which is preliminary data.</text>
</comment>
<dbReference type="PANTHER" id="PTHR13780">
    <property type="entry name" value="AMP-ACTIVATED PROTEIN KINASE, GAMMA REGULATORY SUBUNIT"/>
    <property type="match status" value="1"/>
</dbReference>
<evidence type="ECO:0000256" key="1">
    <source>
        <dbReference type="ARBA" id="ARBA00022737"/>
    </source>
</evidence>
<dbReference type="InterPro" id="IPR000644">
    <property type="entry name" value="CBS_dom"/>
</dbReference>
<name>A0A388M6V4_CHABU</name>
<dbReference type="STRING" id="69332.A0A388M6V4"/>
<feature type="domain" description="CBS" evidence="4">
    <location>
        <begin position="117"/>
        <end position="175"/>
    </location>
</feature>
<keyword evidence="6" id="KW-1185">Reference proteome</keyword>
<dbReference type="PROSITE" id="PS51371">
    <property type="entry name" value="CBS"/>
    <property type="match status" value="2"/>
</dbReference>
<dbReference type="Gene3D" id="3.10.580.10">
    <property type="entry name" value="CBS-domain"/>
    <property type="match status" value="1"/>
</dbReference>
<dbReference type="CDD" id="cd02205">
    <property type="entry name" value="CBS_pair_SF"/>
    <property type="match status" value="1"/>
</dbReference>
<keyword evidence="1" id="KW-0677">Repeat</keyword>
<dbReference type="SMART" id="SM00116">
    <property type="entry name" value="CBS"/>
    <property type="match status" value="2"/>
</dbReference>
<dbReference type="EMBL" id="BFEA01000796">
    <property type="protein sequence ID" value="GBG90219.1"/>
    <property type="molecule type" value="Genomic_DNA"/>
</dbReference>
<dbReference type="SUPFAM" id="SSF54631">
    <property type="entry name" value="CBS-domain pair"/>
    <property type="match status" value="1"/>
</dbReference>
<accession>A0A388M6V4</accession>
<keyword evidence="2 3" id="KW-0129">CBS domain</keyword>
<dbReference type="AlphaFoldDB" id="A0A388M6V4"/>
<dbReference type="OrthoDB" id="449052at2759"/>
<dbReference type="Pfam" id="PF00571">
    <property type="entry name" value="CBS"/>
    <property type="match status" value="2"/>
</dbReference>
<dbReference type="Gramene" id="GBG90219">
    <property type="protein sequence ID" value="GBG90219"/>
    <property type="gene ID" value="CBR_g50398"/>
</dbReference>
<sequence length="197" mass="22021">MLAECSGLDWFNHVADRSLGEHNLPLKSADELFKIDADQPVLEAFKLMEEHHIGAVPVVEGSGSRKIIGNVSARDIRFLLMEPGVLDNQSDLSVRQMMEKVKRLHPHENQGSVSKVIMTPPITCGRDETLKNVVHTLADYHIHRVYVTEEDGSLAGVVTIRDIISRFVTEPDNYFGNFFTRVIPSFPSSPEAQPVCD</sequence>
<dbReference type="InterPro" id="IPR046342">
    <property type="entry name" value="CBS_dom_sf"/>
</dbReference>
<dbReference type="PANTHER" id="PTHR13780:SF36">
    <property type="entry name" value="CBS DOMAIN-CONTAINING PROTEIN"/>
    <property type="match status" value="1"/>
</dbReference>
<dbReference type="InterPro" id="IPR050511">
    <property type="entry name" value="AMPK_gamma/SDS23_families"/>
</dbReference>
<evidence type="ECO:0000256" key="3">
    <source>
        <dbReference type="PROSITE-ProRule" id="PRU00703"/>
    </source>
</evidence>